<reference evidence="1 2" key="1">
    <citation type="submission" date="2014-02" db="EMBL/GenBank/DDBJ databases">
        <title>Expanding our view of genomic diversity in Candidatus Accumulibacter clades.</title>
        <authorList>
            <person name="Skennerton C.T."/>
            <person name="Barr J.J."/>
            <person name="Slater F.R."/>
            <person name="Bond P.L."/>
            <person name="Tyson G.W."/>
        </authorList>
    </citation>
    <scope>NUCLEOTIDE SEQUENCE [LARGE SCALE GENOMIC DNA]</scope>
    <source>
        <strain evidence="2">BA-92</strain>
    </source>
</reference>
<accession>A0A011NT68</accession>
<dbReference type="EMBL" id="JEMX01000068">
    <property type="protein sequence ID" value="EXI78516.1"/>
    <property type="molecule type" value="Genomic_DNA"/>
</dbReference>
<evidence type="ECO:0000313" key="1">
    <source>
        <dbReference type="EMBL" id="EXI78516.1"/>
    </source>
</evidence>
<dbReference type="AlphaFoldDB" id="A0A011NT68"/>
<sequence length="88" mass="9781">MSTALERRMTKLEAAAHPEANRVALIVRRIIRAGSGEVVRAIIGEKVVDRQTDESEDDFMARSKVEALTGTHRRPSRVILLSEQDVGL</sequence>
<dbReference type="PATRIC" id="fig|1454003.3.peg.3065"/>
<name>A0A011NT68_9PROT</name>
<evidence type="ECO:0000313" key="2">
    <source>
        <dbReference type="Proteomes" id="UP000021816"/>
    </source>
</evidence>
<dbReference type="STRING" id="1454003.AW10_03000"/>
<dbReference type="Proteomes" id="UP000021816">
    <property type="component" value="Unassembled WGS sequence"/>
</dbReference>
<proteinExistence type="predicted"/>
<gene>
    <name evidence="1" type="ORF">AW10_03000</name>
</gene>
<comment type="caution">
    <text evidence="1">The sequence shown here is derived from an EMBL/GenBank/DDBJ whole genome shotgun (WGS) entry which is preliminary data.</text>
</comment>
<organism evidence="1 2">
    <name type="scientific">Candidatus Accumulibacter appositus</name>
    <dbReference type="NCBI Taxonomy" id="1454003"/>
    <lineage>
        <taxon>Bacteria</taxon>
        <taxon>Pseudomonadati</taxon>
        <taxon>Pseudomonadota</taxon>
        <taxon>Betaproteobacteria</taxon>
        <taxon>Candidatus Accumulibacter</taxon>
    </lineage>
</organism>
<protein>
    <submittedName>
        <fullName evidence="1">Uncharacterized protein</fullName>
    </submittedName>
</protein>